<dbReference type="EMBL" id="CANHGI010000004">
    <property type="protein sequence ID" value="CAI5448936.1"/>
    <property type="molecule type" value="Genomic_DNA"/>
</dbReference>
<feature type="signal peptide" evidence="1">
    <location>
        <begin position="1"/>
        <end position="18"/>
    </location>
</feature>
<evidence type="ECO:0008006" key="4">
    <source>
        <dbReference type="Google" id="ProtNLM"/>
    </source>
</evidence>
<dbReference type="AlphaFoldDB" id="A0A9P1IQK4"/>
<gene>
    <name evidence="2" type="ORF">CAMP_LOCUS11573</name>
</gene>
<protein>
    <recommendedName>
        <fullName evidence="4">SUN domain-containing protein</fullName>
    </recommendedName>
</protein>
<comment type="caution">
    <text evidence="2">The sequence shown here is derived from an EMBL/GenBank/DDBJ whole genome shotgun (WGS) entry which is preliminary data.</text>
</comment>
<evidence type="ECO:0000256" key="1">
    <source>
        <dbReference type="SAM" id="SignalP"/>
    </source>
</evidence>
<sequence>MFYIQTFLLLLLIDISTGIGKCDLSAPPTSWLSTNGSGISDWATAGDPTNGTNFCIQGNRTAKTVQVDYHIDLTSHHRYTKKPFIRPNVRGGQNGCVNNNTRIVYCFALCFNETMQYNVIESALKSNQPSFVAQDIQNTVIQDWAIAVIQVDYNDPMAHINASEFLDPAVFCSVYVGIRPKVGFDYLYEIELAKVILP</sequence>
<evidence type="ECO:0000313" key="2">
    <source>
        <dbReference type="EMBL" id="CAI5448936.1"/>
    </source>
</evidence>
<accession>A0A9P1IQK4</accession>
<feature type="chain" id="PRO_5040295946" description="SUN domain-containing protein" evidence="1">
    <location>
        <begin position="19"/>
        <end position="198"/>
    </location>
</feature>
<dbReference type="OrthoDB" id="5824843at2759"/>
<evidence type="ECO:0000313" key="3">
    <source>
        <dbReference type="Proteomes" id="UP001152747"/>
    </source>
</evidence>
<keyword evidence="1" id="KW-0732">Signal</keyword>
<organism evidence="2 3">
    <name type="scientific">Caenorhabditis angaria</name>
    <dbReference type="NCBI Taxonomy" id="860376"/>
    <lineage>
        <taxon>Eukaryota</taxon>
        <taxon>Metazoa</taxon>
        <taxon>Ecdysozoa</taxon>
        <taxon>Nematoda</taxon>
        <taxon>Chromadorea</taxon>
        <taxon>Rhabditida</taxon>
        <taxon>Rhabditina</taxon>
        <taxon>Rhabditomorpha</taxon>
        <taxon>Rhabditoidea</taxon>
        <taxon>Rhabditidae</taxon>
        <taxon>Peloderinae</taxon>
        <taxon>Caenorhabditis</taxon>
    </lineage>
</organism>
<name>A0A9P1IQK4_9PELO</name>
<proteinExistence type="predicted"/>
<dbReference type="Proteomes" id="UP001152747">
    <property type="component" value="Unassembled WGS sequence"/>
</dbReference>
<reference evidence="2" key="1">
    <citation type="submission" date="2022-11" db="EMBL/GenBank/DDBJ databases">
        <authorList>
            <person name="Kikuchi T."/>
        </authorList>
    </citation>
    <scope>NUCLEOTIDE SEQUENCE</scope>
    <source>
        <strain evidence="2">PS1010</strain>
    </source>
</reference>
<keyword evidence="3" id="KW-1185">Reference proteome</keyword>